<dbReference type="Pfam" id="PF00347">
    <property type="entry name" value="Ribosomal_L6"/>
    <property type="match status" value="2"/>
</dbReference>
<dbReference type="FunFam" id="3.90.930.12:FF:000003">
    <property type="entry name" value="60S ribosomal protein L9"/>
    <property type="match status" value="1"/>
</dbReference>
<dbReference type="EMBL" id="HBGF01032751">
    <property type="protein sequence ID" value="CAD9129992.1"/>
    <property type="molecule type" value="Transcribed_RNA"/>
</dbReference>
<dbReference type="GO" id="GO:0022625">
    <property type="term" value="C:cytosolic large ribosomal subunit"/>
    <property type="evidence" value="ECO:0007669"/>
    <property type="project" value="TreeGrafter"/>
</dbReference>
<dbReference type="GO" id="GO:0002181">
    <property type="term" value="P:cytoplasmic translation"/>
    <property type="evidence" value="ECO:0007669"/>
    <property type="project" value="TreeGrafter"/>
</dbReference>
<evidence type="ECO:0000256" key="2">
    <source>
        <dbReference type="ARBA" id="ARBA00022980"/>
    </source>
</evidence>
<dbReference type="EMBL" id="HBGF01032750">
    <property type="protein sequence ID" value="CAD9129990.1"/>
    <property type="molecule type" value="Transcribed_RNA"/>
</dbReference>
<dbReference type="GO" id="GO:0019843">
    <property type="term" value="F:rRNA binding"/>
    <property type="evidence" value="ECO:0007669"/>
    <property type="project" value="InterPro"/>
</dbReference>
<dbReference type="AlphaFoldDB" id="A0A6U4UHU7"/>
<name>A0A6U4UHU7_NEODS</name>
<evidence type="ECO:0000313" key="5">
    <source>
        <dbReference type="EMBL" id="CAD9129990.1"/>
    </source>
</evidence>
<evidence type="ECO:0000256" key="1">
    <source>
        <dbReference type="ARBA" id="ARBA00009356"/>
    </source>
</evidence>
<evidence type="ECO:0000256" key="3">
    <source>
        <dbReference type="ARBA" id="ARBA00023274"/>
    </source>
</evidence>
<keyword evidence="2" id="KW-0689">Ribosomal protein</keyword>
<dbReference type="PANTHER" id="PTHR11655:SF16">
    <property type="entry name" value="60S RIBOSOMAL PROTEIN L9"/>
    <property type="match status" value="1"/>
</dbReference>
<organism evidence="5">
    <name type="scientific">Neobodo designis</name>
    <name type="common">Flagellated protozoan</name>
    <name type="synonym">Bodo designis</name>
    <dbReference type="NCBI Taxonomy" id="312471"/>
    <lineage>
        <taxon>Eukaryota</taxon>
        <taxon>Discoba</taxon>
        <taxon>Euglenozoa</taxon>
        <taxon>Kinetoplastea</taxon>
        <taxon>Metakinetoplastina</taxon>
        <taxon>Neobodonida</taxon>
        <taxon>Neobodo</taxon>
    </lineage>
</organism>
<keyword evidence="3" id="KW-0687">Ribonucleoprotein</keyword>
<reference evidence="5" key="1">
    <citation type="submission" date="2021-01" db="EMBL/GenBank/DDBJ databases">
        <authorList>
            <person name="Corre E."/>
            <person name="Pelletier E."/>
            <person name="Niang G."/>
            <person name="Scheremetjew M."/>
            <person name="Finn R."/>
            <person name="Kale V."/>
            <person name="Holt S."/>
            <person name="Cochrane G."/>
            <person name="Meng A."/>
            <person name="Brown T."/>
            <person name="Cohen L."/>
        </authorList>
    </citation>
    <scope>NUCLEOTIDE SEQUENCE</scope>
    <source>
        <strain evidence="5">CCAP 1951/1</strain>
    </source>
</reference>
<proteinExistence type="inferred from homology"/>
<feature type="domain" description="Large ribosomal subunit protein uL6 alpha-beta" evidence="4">
    <location>
        <begin position="98"/>
        <end position="177"/>
    </location>
</feature>
<evidence type="ECO:0000259" key="4">
    <source>
        <dbReference type="Pfam" id="PF00347"/>
    </source>
</evidence>
<dbReference type="InterPro" id="IPR036789">
    <property type="entry name" value="Ribosomal_uL6-like_a/b-dom_sf"/>
</dbReference>
<dbReference type="FunFam" id="3.90.930.12:FF:000004">
    <property type="entry name" value="60S ribosomal protein L9"/>
    <property type="match status" value="1"/>
</dbReference>
<dbReference type="InterPro" id="IPR000702">
    <property type="entry name" value="Ribosomal_uL6-like"/>
</dbReference>
<sequence>MVKILAQESVKIPQGVTVTVAARHVTVKGPRGELKKDLSHLMLDMRVVEKGSRFLVRRWFGQRPEIACINTCKSAVRNMITGVTKGFRYKLRFAYAHFPINVSVENGNVEIRNFLGEKRVRRLPVPEGVKAYRTDQAQVKDELVLEGNDLQHVSQTAAQIHESCLVKKKDIRMFLDGIYVQTKETIVQDE</sequence>
<dbReference type="PIRSF" id="PIRSF002162">
    <property type="entry name" value="Ribosomal_L6"/>
    <property type="match status" value="1"/>
</dbReference>
<dbReference type="PANTHER" id="PTHR11655">
    <property type="entry name" value="60S/50S RIBOSOMAL PROTEIN L6/L9"/>
    <property type="match status" value="1"/>
</dbReference>
<dbReference type="Gene3D" id="3.90.930.12">
    <property type="entry name" value="Ribosomal protein L6, alpha-beta domain"/>
    <property type="match status" value="2"/>
</dbReference>
<accession>A0A6U4UHU7</accession>
<dbReference type="InterPro" id="IPR020040">
    <property type="entry name" value="Ribosomal_uL6_a/b-dom"/>
</dbReference>
<dbReference type="GO" id="GO:0003735">
    <property type="term" value="F:structural constituent of ribosome"/>
    <property type="evidence" value="ECO:0007669"/>
    <property type="project" value="InterPro"/>
</dbReference>
<gene>
    <name evidence="5" type="ORF">NDES1114_LOCUS21935</name>
    <name evidence="6" type="ORF">NDES1114_LOCUS21936</name>
</gene>
<comment type="similarity">
    <text evidence="1">Belongs to the universal ribosomal protein uL6 family.</text>
</comment>
<evidence type="ECO:0000313" key="6">
    <source>
        <dbReference type="EMBL" id="CAD9129992.1"/>
    </source>
</evidence>
<dbReference type="SUPFAM" id="SSF56053">
    <property type="entry name" value="Ribosomal protein L6"/>
    <property type="match status" value="2"/>
</dbReference>
<protein>
    <recommendedName>
        <fullName evidence="4">Large ribosomal subunit protein uL6 alpha-beta domain-containing protein</fullName>
    </recommendedName>
</protein>
<feature type="domain" description="Large ribosomal subunit protein uL6 alpha-beta" evidence="4">
    <location>
        <begin position="12"/>
        <end position="86"/>
    </location>
</feature>